<evidence type="ECO:0000259" key="6">
    <source>
        <dbReference type="PROSITE" id="PS51935"/>
    </source>
</evidence>
<evidence type="ECO:0000313" key="8">
    <source>
        <dbReference type="Proteomes" id="UP000323454"/>
    </source>
</evidence>
<keyword evidence="4" id="KW-0788">Thiol protease</keyword>
<dbReference type="GO" id="GO:0006508">
    <property type="term" value="P:proteolysis"/>
    <property type="evidence" value="ECO:0007669"/>
    <property type="project" value="UniProtKB-KW"/>
</dbReference>
<comment type="caution">
    <text evidence="7">The sequence shown here is derived from an EMBL/GenBank/DDBJ whole genome shotgun (WGS) entry which is preliminary data.</text>
</comment>
<comment type="similarity">
    <text evidence="1">Belongs to the peptidase C40 family.</text>
</comment>
<keyword evidence="5" id="KW-0472">Membrane</keyword>
<dbReference type="PANTHER" id="PTHR47359">
    <property type="entry name" value="PEPTIDOGLYCAN DL-ENDOPEPTIDASE CWLO"/>
    <property type="match status" value="1"/>
</dbReference>
<organism evidence="7 8">
    <name type="scientific">Solihabitans fulvus</name>
    <dbReference type="NCBI Taxonomy" id="1892852"/>
    <lineage>
        <taxon>Bacteria</taxon>
        <taxon>Bacillati</taxon>
        <taxon>Actinomycetota</taxon>
        <taxon>Actinomycetes</taxon>
        <taxon>Pseudonocardiales</taxon>
        <taxon>Pseudonocardiaceae</taxon>
        <taxon>Solihabitans</taxon>
    </lineage>
</organism>
<dbReference type="GO" id="GO:0008234">
    <property type="term" value="F:cysteine-type peptidase activity"/>
    <property type="evidence" value="ECO:0007669"/>
    <property type="project" value="UniProtKB-KW"/>
</dbReference>
<dbReference type="InterPro" id="IPR000064">
    <property type="entry name" value="NLP_P60_dom"/>
</dbReference>
<dbReference type="SUPFAM" id="SSF54001">
    <property type="entry name" value="Cysteine proteinases"/>
    <property type="match status" value="1"/>
</dbReference>
<evidence type="ECO:0000256" key="4">
    <source>
        <dbReference type="ARBA" id="ARBA00022807"/>
    </source>
</evidence>
<dbReference type="EMBL" id="VUOB01000158">
    <property type="protein sequence ID" value="KAA2245945.1"/>
    <property type="molecule type" value="Genomic_DNA"/>
</dbReference>
<keyword evidence="8" id="KW-1185">Reference proteome</keyword>
<keyword evidence="3" id="KW-0378">Hydrolase</keyword>
<gene>
    <name evidence="7" type="ORF">F0L68_41005</name>
</gene>
<dbReference type="Proteomes" id="UP000323454">
    <property type="component" value="Unassembled WGS sequence"/>
</dbReference>
<evidence type="ECO:0000256" key="3">
    <source>
        <dbReference type="ARBA" id="ARBA00022801"/>
    </source>
</evidence>
<feature type="transmembrane region" description="Helical" evidence="5">
    <location>
        <begin position="19"/>
        <end position="39"/>
    </location>
</feature>
<evidence type="ECO:0000256" key="5">
    <source>
        <dbReference type="SAM" id="Phobius"/>
    </source>
</evidence>
<dbReference type="Pfam" id="PF00877">
    <property type="entry name" value="NLPC_P60"/>
    <property type="match status" value="1"/>
</dbReference>
<dbReference type="AlphaFoldDB" id="A0A5B2W3M6"/>
<feature type="domain" description="NlpC/P60" evidence="6">
    <location>
        <begin position="201"/>
        <end position="343"/>
    </location>
</feature>
<dbReference type="OrthoDB" id="5496837at2"/>
<evidence type="ECO:0000256" key="2">
    <source>
        <dbReference type="ARBA" id="ARBA00022670"/>
    </source>
</evidence>
<dbReference type="RefSeq" id="WP_149855322.1">
    <property type="nucleotide sequence ID" value="NZ_VUOB01000158.1"/>
</dbReference>
<sequence length="345" mass="35436">MLAVTAAASQAKKHGLGKIAVAVVLTPLLLVAVAVLAIVSDDEPAQAAGITGVTCAPASATAAGEVAGYGPDQMHNAAIIVGVGQQMTVPDRGWVVAIAAAMQESGLRNLDYGDRDSLGLFQERPSQGWGTPQQIMDPAYSARKFYEHLLGVPGWEQLSVNDAAQAVERSGFPDAYGRHEQDAREVVGAVQGVTCTGGHTNPKAQAVVQAALSQLGVPYAWGGGTAAGPSPGSGVDAGKVGFDCSGLAVYAYAQIGVTLPHNTTAIWSAFQPAVTSPADVLPGDLILLSDNGQPTGDIHHLGIYVGNGQVVQAPESGDVVKITNNVWHSPYWSSQFIGAVRPGTT</sequence>
<accession>A0A5B2W3M6</accession>
<evidence type="ECO:0000256" key="1">
    <source>
        <dbReference type="ARBA" id="ARBA00007074"/>
    </source>
</evidence>
<dbReference type="InterPro" id="IPR051794">
    <property type="entry name" value="PG_Endopeptidase_C40"/>
</dbReference>
<keyword evidence="2" id="KW-0645">Protease</keyword>
<keyword evidence="5" id="KW-1133">Transmembrane helix</keyword>
<proteinExistence type="inferred from homology"/>
<reference evidence="7 8" key="1">
    <citation type="submission" date="2019-09" db="EMBL/GenBank/DDBJ databases">
        <title>Goodfellowia gen. nov., a new genus of the Pseudonocardineae related to Actinoalloteichus, containing Goodfellowia coeruleoviolacea gen. nov., comb. nov. gen. nov., comb. nov.</title>
        <authorList>
            <person name="Labeda D."/>
        </authorList>
    </citation>
    <scope>NUCLEOTIDE SEQUENCE [LARGE SCALE GENOMIC DNA]</scope>
    <source>
        <strain evidence="7 8">AN110305</strain>
    </source>
</reference>
<dbReference type="Gene3D" id="3.90.1720.10">
    <property type="entry name" value="endopeptidase domain like (from Nostoc punctiforme)"/>
    <property type="match status" value="1"/>
</dbReference>
<dbReference type="InterPro" id="IPR038765">
    <property type="entry name" value="Papain-like_cys_pep_sf"/>
</dbReference>
<evidence type="ECO:0000313" key="7">
    <source>
        <dbReference type="EMBL" id="KAA2245945.1"/>
    </source>
</evidence>
<dbReference type="PANTHER" id="PTHR47359:SF3">
    <property type="entry name" value="NLP_P60 DOMAIN-CONTAINING PROTEIN-RELATED"/>
    <property type="match status" value="1"/>
</dbReference>
<reference evidence="7 8" key="2">
    <citation type="submission" date="2019-09" db="EMBL/GenBank/DDBJ databases">
        <authorList>
            <person name="Jin C."/>
        </authorList>
    </citation>
    <scope>NUCLEOTIDE SEQUENCE [LARGE SCALE GENOMIC DNA]</scope>
    <source>
        <strain evidence="7 8">AN110305</strain>
    </source>
</reference>
<protein>
    <submittedName>
        <fullName evidence="7">NlpC/P60 family protein</fullName>
    </submittedName>
</protein>
<keyword evidence="5" id="KW-0812">Transmembrane</keyword>
<dbReference type="PROSITE" id="PS51935">
    <property type="entry name" value="NLPC_P60"/>
    <property type="match status" value="1"/>
</dbReference>
<name>A0A5B2W3M6_9PSEU</name>